<dbReference type="Gene3D" id="3.40.630.30">
    <property type="match status" value="1"/>
</dbReference>
<dbReference type="RefSeq" id="WP_132849576.1">
    <property type="nucleotide sequence ID" value="NZ_CP058648.1"/>
</dbReference>
<dbReference type="PANTHER" id="PTHR43441:SF12">
    <property type="entry name" value="RIBOSOMAL N-ACETYLTRANSFERASE YDAF-RELATED"/>
    <property type="match status" value="1"/>
</dbReference>
<sequence length="183" mass="21388">MIKYTVDSDIELKILDNTHAIEIEALVNSDRSYLRKWLPWVDKTKSVKDIEAFIDSTKNQFASNNGFQTSIWYKGNLAGVIGFQRIDWVNRSTNIGYWIGKDYNGKGIMTKSVSVFVDYALIHLNLNRVEIRCAEQNYRSRAIPERLGFMKEGFVRNAEWLNDHYVSHIIYGMLATEWRNIRN</sequence>
<dbReference type="PROSITE" id="PS51186">
    <property type="entry name" value="GNAT"/>
    <property type="match status" value="1"/>
</dbReference>
<reference evidence="2 3" key="1">
    <citation type="submission" date="2019-03" db="EMBL/GenBank/DDBJ databases">
        <title>Genomic Encyclopedia of Type Strains, Phase IV (KMG-IV): sequencing the most valuable type-strain genomes for metagenomic binning, comparative biology and taxonomic classification.</title>
        <authorList>
            <person name="Goeker M."/>
        </authorList>
    </citation>
    <scope>NUCLEOTIDE SEQUENCE [LARGE SCALE GENOMIC DNA]</scope>
    <source>
        <strain evidence="2 3">DSM 100013</strain>
    </source>
</reference>
<dbReference type="Pfam" id="PF13302">
    <property type="entry name" value="Acetyltransf_3"/>
    <property type="match status" value="1"/>
</dbReference>
<dbReference type="EMBL" id="SLYC01000051">
    <property type="protein sequence ID" value="TCP96459.1"/>
    <property type="molecule type" value="Genomic_DNA"/>
</dbReference>
<dbReference type="GO" id="GO:1990189">
    <property type="term" value="F:protein N-terminal-serine acetyltransferase activity"/>
    <property type="evidence" value="ECO:0007669"/>
    <property type="project" value="TreeGrafter"/>
</dbReference>
<evidence type="ECO:0000313" key="2">
    <source>
        <dbReference type="EMBL" id="TCP96459.1"/>
    </source>
</evidence>
<comment type="caution">
    <text evidence="2">The sequence shown here is derived from an EMBL/GenBank/DDBJ whole genome shotgun (WGS) entry which is preliminary data.</text>
</comment>
<keyword evidence="2" id="KW-0808">Transferase</keyword>
<dbReference type="InterPro" id="IPR016181">
    <property type="entry name" value="Acyl_CoA_acyltransferase"/>
</dbReference>
<gene>
    <name evidence="2" type="ORF">EDD79_105115</name>
</gene>
<organism evidence="2 3">
    <name type="scientific">Serpentinicella alkaliphila</name>
    <dbReference type="NCBI Taxonomy" id="1734049"/>
    <lineage>
        <taxon>Bacteria</taxon>
        <taxon>Bacillati</taxon>
        <taxon>Bacillota</taxon>
        <taxon>Clostridia</taxon>
        <taxon>Peptostreptococcales</taxon>
        <taxon>Natronincolaceae</taxon>
        <taxon>Serpentinicella</taxon>
    </lineage>
</organism>
<dbReference type="OrthoDB" id="9811523at2"/>
<evidence type="ECO:0000313" key="3">
    <source>
        <dbReference type="Proteomes" id="UP000295504"/>
    </source>
</evidence>
<dbReference type="SUPFAM" id="SSF55729">
    <property type="entry name" value="Acyl-CoA N-acyltransferases (Nat)"/>
    <property type="match status" value="1"/>
</dbReference>
<dbReference type="GO" id="GO:0008999">
    <property type="term" value="F:protein-N-terminal-alanine acetyltransferase activity"/>
    <property type="evidence" value="ECO:0007669"/>
    <property type="project" value="TreeGrafter"/>
</dbReference>
<evidence type="ECO:0000259" key="1">
    <source>
        <dbReference type="PROSITE" id="PS51186"/>
    </source>
</evidence>
<feature type="domain" description="N-acetyltransferase" evidence="1">
    <location>
        <begin position="21"/>
        <end position="176"/>
    </location>
</feature>
<dbReference type="Proteomes" id="UP000295504">
    <property type="component" value="Unassembled WGS sequence"/>
</dbReference>
<dbReference type="PANTHER" id="PTHR43441">
    <property type="entry name" value="RIBOSOMAL-PROTEIN-SERINE ACETYLTRANSFERASE"/>
    <property type="match status" value="1"/>
</dbReference>
<accession>A0A4R2T0S2</accession>
<protein>
    <submittedName>
        <fullName evidence="2">Ribosomal-protein-serine acetyltransferase</fullName>
    </submittedName>
</protein>
<dbReference type="AlphaFoldDB" id="A0A4R2T0S2"/>
<dbReference type="InterPro" id="IPR000182">
    <property type="entry name" value="GNAT_dom"/>
</dbReference>
<name>A0A4R2T0S2_9FIRM</name>
<keyword evidence="3" id="KW-1185">Reference proteome</keyword>
<dbReference type="InterPro" id="IPR051908">
    <property type="entry name" value="Ribosomal_N-acetyltransferase"/>
</dbReference>
<dbReference type="GO" id="GO:0005737">
    <property type="term" value="C:cytoplasm"/>
    <property type="evidence" value="ECO:0007669"/>
    <property type="project" value="TreeGrafter"/>
</dbReference>
<proteinExistence type="predicted"/>